<keyword evidence="5" id="KW-0297">G-protein coupled receptor</keyword>
<dbReference type="Pfam" id="PF00001">
    <property type="entry name" value="7tm_1"/>
    <property type="match status" value="1"/>
</dbReference>
<dbReference type="GO" id="GO:0016020">
    <property type="term" value="C:membrane"/>
    <property type="evidence" value="ECO:0007669"/>
    <property type="project" value="UniProtKB-SubCell"/>
</dbReference>
<evidence type="ECO:0000256" key="10">
    <source>
        <dbReference type="SAM" id="Phobius"/>
    </source>
</evidence>
<accession>A0A0P4WG30</accession>
<dbReference type="InterPro" id="IPR050125">
    <property type="entry name" value="GPCR_opsins"/>
</dbReference>
<evidence type="ECO:0000259" key="11">
    <source>
        <dbReference type="PROSITE" id="PS50262"/>
    </source>
</evidence>
<evidence type="ECO:0000256" key="9">
    <source>
        <dbReference type="ARBA" id="ARBA00023305"/>
    </source>
</evidence>
<name>A0A0P4WG30_SCYOL</name>
<dbReference type="InterPro" id="IPR000276">
    <property type="entry name" value="GPCR_Rhodpsn"/>
</dbReference>
<evidence type="ECO:0000256" key="6">
    <source>
        <dbReference type="ARBA" id="ARBA00023136"/>
    </source>
</evidence>
<reference evidence="12" key="1">
    <citation type="submission" date="2015-09" db="EMBL/GenBank/DDBJ databases">
        <title>Scylla olivacea transcriptome.</title>
        <authorList>
            <person name="Ikhwanuddin M."/>
        </authorList>
    </citation>
    <scope>NUCLEOTIDE SEQUENCE</scope>
</reference>
<dbReference type="AlphaFoldDB" id="A0A0P4WG30"/>
<evidence type="ECO:0000256" key="3">
    <source>
        <dbReference type="ARBA" id="ARBA00022692"/>
    </source>
</evidence>
<keyword evidence="7" id="KW-0675">Receptor</keyword>
<dbReference type="PANTHER" id="PTHR24240">
    <property type="entry name" value="OPSIN"/>
    <property type="match status" value="1"/>
</dbReference>
<organism evidence="12">
    <name type="scientific">Scylla olivacea</name>
    <name type="common">Orange mud crab</name>
    <name type="synonym">Cancer olivacea</name>
    <dbReference type="NCBI Taxonomy" id="85551"/>
    <lineage>
        <taxon>Eukaryota</taxon>
        <taxon>Metazoa</taxon>
        <taxon>Ecdysozoa</taxon>
        <taxon>Arthropoda</taxon>
        <taxon>Crustacea</taxon>
        <taxon>Multicrustacea</taxon>
        <taxon>Malacostraca</taxon>
        <taxon>Eumalacostraca</taxon>
        <taxon>Eucarida</taxon>
        <taxon>Decapoda</taxon>
        <taxon>Pleocyemata</taxon>
        <taxon>Brachyura</taxon>
        <taxon>Eubrachyura</taxon>
        <taxon>Portunoidea</taxon>
        <taxon>Portunidae</taxon>
        <taxon>Portuninae</taxon>
        <taxon>Scylla</taxon>
    </lineage>
</organism>
<dbReference type="Gene3D" id="1.20.1070.10">
    <property type="entry name" value="Rhodopsin 7-helix transmembrane proteins"/>
    <property type="match status" value="1"/>
</dbReference>
<feature type="transmembrane region" description="Helical" evidence="10">
    <location>
        <begin position="24"/>
        <end position="46"/>
    </location>
</feature>
<evidence type="ECO:0000256" key="4">
    <source>
        <dbReference type="ARBA" id="ARBA00022989"/>
    </source>
</evidence>
<keyword evidence="4 10" id="KW-1133">Transmembrane helix</keyword>
<keyword evidence="9" id="KW-0716">Sensory transduction</keyword>
<dbReference type="GO" id="GO:0004930">
    <property type="term" value="F:G protein-coupled receptor activity"/>
    <property type="evidence" value="ECO:0007669"/>
    <property type="project" value="UniProtKB-KW"/>
</dbReference>
<comment type="similarity">
    <text evidence="2">Belongs to the G-protein coupled receptor 1 family.</text>
</comment>
<dbReference type="SUPFAM" id="SSF81321">
    <property type="entry name" value="Family A G protein-coupled receptor-like"/>
    <property type="match status" value="1"/>
</dbReference>
<evidence type="ECO:0000256" key="1">
    <source>
        <dbReference type="ARBA" id="ARBA00004141"/>
    </source>
</evidence>
<evidence type="ECO:0000256" key="5">
    <source>
        <dbReference type="ARBA" id="ARBA00023040"/>
    </source>
</evidence>
<comment type="subcellular location">
    <subcellularLocation>
        <location evidence="1">Membrane</location>
        <topology evidence="1">Multi-pass membrane protein</topology>
    </subcellularLocation>
</comment>
<keyword evidence="9" id="KW-0844">Vision</keyword>
<keyword evidence="8" id="KW-0807">Transducer</keyword>
<dbReference type="EMBL" id="GDRN01056893">
    <property type="protein sequence ID" value="JAI65771.1"/>
    <property type="molecule type" value="Transcribed_RNA"/>
</dbReference>
<evidence type="ECO:0000313" key="12">
    <source>
        <dbReference type="EMBL" id="JAI65771.1"/>
    </source>
</evidence>
<feature type="domain" description="G-protein coupled receptors family 1 profile" evidence="11">
    <location>
        <begin position="1"/>
        <end position="159"/>
    </location>
</feature>
<evidence type="ECO:0000256" key="7">
    <source>
        <dbReference type="ARBA" id="ARBA00023170"/>
    </source>
</evidence>
<dbReference type="InterPro" id="IPR017452">
    <property type="entry name" value="GPCR_Rhodpsn_7TM"/>
</dbReference>
<keyword evidence="3 10" id="KW-0812">Transmembrane</keyword>
<proteinExistence type="inferred from homology"/>
<evidence type="ECO:0000256" key="2">
    <source>
        <dbReference type="ARBA" id="ARBA00010663"/>
    </source>
</evidence>
<feature type="transmembrane region" description="Helical" evidence="10">
    <location>
        <begin position="74"/>
        <end position="99"/>
    </location>
</feature>
<evidence type="ECO:0000256" key="8">
    <source>
        <dbReference type="ARBA" id="ARBA00023224"/>
    </source>
</evidence>
<protein>
    <recommendedName>
        <fullName evidence="11">G-protein coupled receptors family 1 profile domain-containing protein</fullName>
    </recommendedName>
</protein>
<sequence length="159" mass="17893">MISFDRYNIICNGFNGPKMTNGKAIFLAIISWAISIGFAIAPLFGWGKYTLEGILDSCSYDYLTQDFNTRSYNIVIFVVDYFLPAAITISYACIVKAIFAHEAAMRAQAKKMNVTTLRTGVSLPSLELSDQYSYNTQSSLNDRCRPCLHRDLIQKKFPS</sequence>
<dbReference type="GO" id="GO:0007601">
    <property type="term" value="P:visual perception"/>
    <property type="evidence" value="ECO:0007669"/>
    <property type="project" value="UniProtKB-KW"/>
</dbReference>
<keyword evidence="6 10" id="KW-0472">Membrane</keyword>
<dbReference type="PROSITE" id="PS50262">
    <property type="entry name" value="G_PROTEIN_RECEP_F1_2"/>
    <property type="match status" value="1"/>
</dbReference>